<keyword evidence="2" id="KW-1185">Reference proteome</keyword>
<reference evidence="1 2" key="1">
    <citation type="submission" date="2024-09" db="EMBL/GenBank/DDBJ databases">
        <title>Genome sequencing and assembly of Phytophthora oleae, isolate VK10A, causative agent of rot of olive drupes.</title>
        <authorList>
            <person name="Conti Taguali S."/>
            <person name="Riolo M."/>
            <person name="La Spada F."/>
            <person name="Cacciola S.O."/>
            <person name="Dionisio G."/>
        </authorList>
    </citation>
    <scope>NUCLEOTIDE SEQUENCE [LARGE SCALE GENOMIC DNA]</scope>
    <source>
        <strain evidence="1 2">VK10A</strain>
    </source>
</reference>
<dbReference type="EMBL" id="JBIMZQ010000008">
    <property type="protein sequence ID" value="KAL3670005.1"/>
    <property type="molecule type" value="Genomic_DNA"/>
</dbReference>
<gene>
    <name evidence="1" type="ORF">V7S43_005376</name>
</gene>
<evidence type="ECO:0000313" key="1">
    <source>
        <dbReference type="EMBL" id="KAL3670005.1"/>
    </source>
</evidence>
<sequence>MPVPSSVDVLMPSSDLYLDSPGTKLKRLAPVSSSKPKCLAYPQIVLIRQEQIKSVKNKSKFGNLSY</sequence>
<evidence type="ECO:0000313" key="2">
    <source>
        <dbReference type="Proteomes" id="UP001632037"/>
    </source>
</evidence>
<proteinExistence type="predicted"/>
<protein>
    <submittedName>
        <fullName evidence="1">Uncharacterized protein</fullName>
    </submittedName>
</protein>
<organism evidence="1 2">
    <name type="scientific">Phytophthora oleae</name>
    <dbReference type="NCBI Taxonomy" id="2107226"/>
    <lineage>
        <taxon>Eukaryota</taxon>
        <taxon>Sar</taxon>
        <taxon>Stramenopiles</taxon>
        <taxon>Oomycota</taxon>
        <taxon>Peronosporomycetes</taxon>
        <taxon>Peronosporales</taxon>
        <taxon>Peronosporaceae</taxon>
        <taxon>Phytophthora</taxon>
    </lineage>
</organism>
<dbReference type="Proteomes" id="UP001632037">
    <property type="component" value="Unassembled WGS sequence"/>
</dbReference>
<comment type="caution">
    <text evidence="1">The sequence shown here is derived from an EMBL/GenBank/DDBJ whole genome shotgun (WGS) entry which is preliminary data.</text>
</comment>
<dbReference type="AlphaFoldDB" id="A0ABD3FST3"/>
<accession>A0ABD3FST3</accession>
<name>A0ABD3FST3_9STRA</name>